<reference evidence="2 3" key="1">
    <citation type="journal article" date="2023" name="Plants (Basel)">
        <title>Bridging the Gap: Combining Genomics and Transcriptomics Approaches to Understand Stylosanthes scabra, an Orphan Legume from the Brazilian Caatinga.</title>
        <authorList>
            <person name="Ferreira-Neto J.R.C."/>
            <person name="da Silva M.D."/>
            <person name="Binneck E."/>
            <person name="de Melo N.F."/>
            <person name="da Silva R.H."/>
            <person name="de Melo A.L.T.M."/>
            <person name="Pandolfi V."/>
            <person name="Bustamante F.O."/>
            <person name="Brasileiro-Vidal A.C."/>
            <person name="Benko-Iseppon A.M."/>
        </authorList>
    </citation>
    <scope>NUCLEOTIDE SEQUENCE [LARGE SCALE GENOMIC DNA]</scope>
    <source>
        <tissue evidence="2">Leaves</tissue>
    </source>
</reference>
<sequence length="399" mass="45579">MSRHKHDECHLPLELIGEILARLPVRLLLQLKTVCRSWKSLISSHDFTMQHVQRSAQPRLAYNCSRRIPMGATNYGVYVLNCSLPSLLYDEQQTRTKFVPLPEAMNRILQFSIEGSCNGLLCLSHGTPNLILTLFNPCTGATSRTAPTEHPSELGKSIYYGFGYDTLHDKYKFVMGSGRFNYLTTDQCGAKVCTFDATPSWKEIEHPVFPYSIQNGKGKYASGTLNWIVYDPTKDVVVGRNKLLEHREWFILTFQLEKESFGRLCLPIKNNDITHLDVPRLQVLKNRLCVSFQPLYTTTPCTYLWMMMTEEEYGLEKSDWTLLFTIPHGDGIPQQIVPLYISEDDLLLVYNPLGYSDRSLFVYNLHNGILSYPLLLSTKVPDGAFDLYHESLVSPSLFL</sequence>
<protein>
    <recommendedName>
        <fullName evidence="1">F-box domain-containing protein</fullName>
    </recommendedName>
</protein>
<dbReference type="PANTHER" id="PTHR31672:SF13">
    <property type="entry name" value="F-BOX PROTEIN CPR30-LIKE"/>
    <property type="match status" value="1"/>
</dbReference>
<dbReference type="Pfam" id="PF00646">
    <property type="entry name" value="F-box"/>
    <property type="match status" value="1"/>
</dbReference>
<dbReference type="EMBL" id="JASCZI010241661">
    <property type="protein sequence ID" value="MED6203838.1"/>
    <property type="molecule type" value="Genomic_DNA"/>
</dbReference>
<evidence type="ECO:0000313" key="3">
    <source>
        <dbReference type="Proteomes" id="UP001341840"/>
    </source>
</evidence>
<comment type="caution">
    <text evidence="2">The sequence shown here is derived from an EMBL/GenBank/DDBJ whole genome shotgun (WGS) entry which is preliminary data.</text>
</comment>
<dbReference type="InterPro" id="IPR006527">
    <property type="entry name" value="F-box-assoc_dom_typ1"/>
</dbReference>
<dbReference type="InterPro" id="IPR050796">
    <property type="entry name" value="SCF_F-box_component"/>
</dbReference>
<dbReference type="Pfam" id="PF07734">
    <property type="entry name" value="FBA_1"/>
    <property type="match status" value="1"/>
</dbReference>
<keyword evidence="3" id="KW-1185">Reference proteome</keyword>
<dbReference type="Gene3D" id="1.20.1280.50">
    <property type="match status" value="1"/>
</dbReference>
<evidence type="ECO:0000313" key="2">
    <source>
        <dbReference type="EMBL" id="MED6203838.1"/>
    </source>
</evidence>
<dbReference type="SUPFAM" id="SSF81383">
    <property type="entry name" value="F-box domain"/>
    <property type="match status" value="1"/>
</dbReference>
<dbReference type="InterPro" id="IPR036047">
    <property type="entry name" value="F-box-like_dom_sf"/>
</dbReference>
<dbReference type="PROSITE" id="PS50181">
    <property type="entry name" value="FBOX"/>
    <property type="match status" value="1"/>
</dbReference>
<dbReference type="InterPro" id="IPR017451">
    <property type="entry name" value="F-box-assoc_interact_dom"/>
</dbReference>
<name>A0ABU6Y558_9FABA</name>
<dbReference type="Proteomes" id="UP001341840">
    <property type="component" value="Unassembled WGS sequence"/>
</dbReference>
<dbReference type="NCBIfam" id="TIGR01640">
    <property type="entry name" value="F_box_assoc_1"/>
    <property type="match status" value="1"/>
</dbReference>
<feature type="domain" description="F-box" evidence="1">
    <location>
        <begin position="5"/>
        <end position="52"/>
    </location>
</feature>
<proteinExistence type="predicted"/>
<dbReference type="InterPro" id="IPR001810">
    <property type="entry name" value="F-box_dom"/>
</dbReference>
<accession>A0ABU6Y558</accession>
<dbReference type="PANTHER" id="PTHR31672">
    <property type="entry name" value="BNACNNG10540D PROTEIN"/>
    <property type="match status" value="1"/>
</dbReference>
<dbReference type="CDD" id="cd22157">
    <property type="entry name" value="F-box_AtFBW1-like"/>
    <property type="match status" value="1"/>
</dbReference>
<gene>
    <name evidence="2" type="ORF">PIB30_003127</name>
</gene>
<dbReference type="SMART" id="SM00256">
    <property type="entry name" value="FBOX"/>
    <property type="match status" value="1"/>
</dbReference>
<organism evidence="2 3">
    <name type="scientific">Stylosanthes scabra</name>
    <dbReference type="NCBI Taxonomy" id="79078"/>
    <lineage>
        <taxon>Eukaryota</taxon>
        <taxon>Viridiplantae</taxon>
        <taxon>Streptophyta</taxon>
        <taxon>Embryophyta</taxon>
        <taxon>Tracheophyta</taxon>
        <taxon>Spermatophyta</taxon>
        <taxon>Magnoliopsida</taxon>
        <taxon>eudicotyledons</taxon>
        <taxon>Gunneridae</taxon>
        <taxon>Pentapetalae</taxon>
        <taxon>rosids</taxon>
        <taxon>fabids</taxon>
        <taxon>Fabales</taxon>
        <taxon>Fabaceae</taxon>
        <taxon>Papilionoideae</taxon>
        <taxon>50 kb inversion clade</taxon>
        <taxon>dalbergioids sensu lato</taxon>
        <taxon>Dalbergieae</taxon>
        <taxon>Pterocarpus clade</taxon>
        <taxon>Stylosanthes</taxon>
    </lineage>
</organism>
<evidence type="ECO:0000259" key="1">
    <source>
        <dbReference type="PROSITE" id="PS50181"/>
    </source>
</evidence>